<sequence length="66" mass="6793">MSQPSTSVAYGSVILAAALWGGSIVAQTMALTSFSAVEALVLRDIRSVTGLGARNLTPVQRFGCPP</sequence>
<evidence type="ECO:0000256" key="1">
    <source>
        <dbReference type="SAM" id="Phobius"/>
    </source>
</evidence>
<name>A0A0S4L3V3_9BACT</name>
<dbReference type="STRING" id="1742972.COMA1_10016"/>
<keyword evidence="1" id="KW-1133">Transmembrane helix</keyword>
<organism evidence="2 3">
    <name type="scientific">Candidatus Nitrospira nitrosa</name>
    <dbReference type="NCBI Taxonomy" id="1742972"/>
    <lineage>
        <taxon>Bacteria</taxon>
        <taxon>Pseudomonadati</taxon>
        <taxon>Nitrospirota</taxon>
        <taxon>Nitrospiria</taxon>
        <taxon>Nitrospirales</taxon>
        <taxon>Nitrospiraceae</taxon>
        <taxon>Nitrospira</taxon>
    </lineage>
</organism>
<evidence type="ECO:0000313" key="2">
    <source>
        <dbReference type="EMBL" id="CUS31256.1"/>
    </source>
</evidence>
<gene>
    <name evidence="2" type="ORF">COMA1_10016</name>
</gene>
<feature type="transmembrane region" description="Helical" evidence="1">
    <location>
        <begin position="12"/>
        <end position="37"/>
    </location>
</feature>
<keyword evidence="1" id="KW-0812">Transmembrane</keyword>
<reference evidence="2 3" key="1">
    <citation type="submission" date="2015-10" db="EMBL/GenBank/DDBJ databases">
        <authorList>
            <person name="Gilbert D.G."/>
        </authorList>
    </citation>
    <scope>NUCLEOTIDE SEQUENCE [LARGE SCALE GENOMIC DNA]</scope>
    <source>
        <strain evidence="2">COMA1</strain>
    </source>
</reference>
<proteinExistence type="predicted"/>
<protein>
    <submittedName>
        <fullName evidence="2">Uncharacterized protein</fullName>
    </submittedName>
</protein>
<dbReference type="Proteomes" id="UP000199032">
    <property type="component" value="Unassembled WGS sequence"/>
</dbReference>
<accession>A0A0S4L3V3</accession>
<keyword evidence="3" id="KW-1185">Reference proteome</keyword>
<dbReference type="EMBL" id="CZQA01000001">
    <property type="protein sequence ID" value="CUS31256.1"/>
    <property type="molecule type" value="Genomic_DNA"/>
</dbReference>
<evidence type="ECO:0000313" key="3">
    <source>
        <dbReference type="Proteomes" id="UP000199032"/>
    </source>
</evidence>
<keyword evidence="1" id="KW-0472">Membrane</keyword>
<dbReference type="AlphaFoldDB" id="A0A0S4L3V3"/>